<keyword evidence="1 2" id="KW-0150">Chloroplast</keyword>
<dbReference type="PANTHER" id="PTHR33163:SF40">
    <property type="entry name" value="PROTEIN TIC 214"/>
    <property type="match status" value="1"/>
</dbReference>
<comment type="similarity">
    <text evidence="1">Belongs to the TIC214 family.</text>
</comment>
<geneLocation type="chloroplast" evidence="2"/>
<organism evidence="2">
    <name type="scientific">Odontosoria chinensis</name>
    <dbReference type="NCBI Taxonomy" id="32133"/>
    <lineage>
        <taxon>Eukaryota</taxon>
        <taxon>Viridiplantae</taxon>
        <taxon>Streptophyta</taxon>
        <taxon>Embryophyta</taxon>
        <taxon>Tracheophyta</taxon>
        <taxon>Polypodiopsida</taxon>
        <taxon>Polypodiidae</taxon>
        <taxon>Polypodiales</taxon>
        <taxon>Lindsaeineae</taxon>
        <taxon>Lindsaeaceae</taxon>
        <taxon>Odontosoria</taxon>
    </lineage>
</organism>
<protein>
    <recommendedName>
        <fullName evidence="1">Protein TIC 214</fullName>
    </recommendedName>
    <alternativeName>
        <fullName evidence="1">Translocon at the inner envelope membrane of chloroplasts 214</fullName>
    </alternativeName>
</protein>
<dbReference type="GO" id="GO:0015031">
    <property type="term" value="P:protein transport"/>
    <property type="evidence" value="ECO:0007669"/>
    <property type="project" value="UniProtKB-KW"/>
</dbReference>
<name>A0A343WSI3_9MONI</name>
<comment type="subunit">
    <text evidence="1">Part of the Tic complex.</text>
</comment>
<keyword evidence="1" id="KW-0813">Transport</keyword>
<feature type="transmembrane region" description="Helical" evidence="1">
    <location>
        <begin position="55"/>
        <end position="79"/>
    </location>
</feature>
<keyword evidence="1" id="KW-1133">Transmembrane helix</keyword>
<dbReference type="EMBL" id="MG913608">
    <property type="protein sequence ID" value="AWD77950.1"/>
    <property type="molecule type" value="Genomic_DNA"/>
</dbReference>
<keyword evidence="1" id="KW-0472">Membrane</keyword>
<comment type="function">
    <text evidence="1">Involved in protein precursor import into chloroplasts. May be part of an intermediate translocation complex acting as a protein-conducting channel at the inner envelope.</text>
</comment>
<evidence type="ECO:0000256" key="1">
    <source>
        <dbReference type="RuleBase" id="RU364085"/>
    </source>
</evidence>
<evidence type="ECO:0000313" key="2">
    <source>
        <dbReference type="EMBL" id="AWD77950.1"/>
    </source>
</evidence>
<feature type="transmembrane region" description="Helical" evidence="1">
    <location>
        <begin position="202"/>
        <end position="220"/>
    </location>
</feature>
<keyword evidence="1" id="KW-0812">Transmembrane</keyword>
<comment type="subcellular location">
    <subcellularLocation>
        <location evidence="1">Plastid</location>
        <location evidence="1">Chloroplast inner membrane</location>
    </subcellularLocation>
</comment>
<reference evidence="2" key="1">
    <citation type="journal article" date="2018" name="Mitochondrial DNA Part B Resour">
        <title>The first complete chloroplast genome of a traditional Chinese medicinal herb Odontosoria chinensis (Lindsaeaceae).</title>
        <authorList>
            <person name="Xu R."/>
            <person name="Liu S."/>
            <person name="Wang Z."/>
            <person name="Wang T."/>
            <person name="Su Y."/>
        </authorList>
    </citation>
    <scope>NUCLEOTIDE SEQUENCE</scope>
</reference>
<gene>
    <name evidence="2" type="primary">ycf1</name>
    <name evidence="1" type="synonym">TIC214</name>
</gene>
<feature type="transmembrane region" description="Helical" evidence="1">
    <location>
        <begin position="122"/>
        <end position="140"/>
    </location>
</feature>
<dbReference type="Pfam" id="PF05758">
    <property type="entry name" value="Ycf1"/>
    <property type="match status" value="3"/>
</dbReference>
<dbReference type="PANTHER" id="PTHR33163">
    <property type="entry name" value="PROTEIN TIC 214-RELATED"/>
    <property type="match status" value="1"/>
</dbReference>
<keyword evidence="1" id="KW-0653">Protein transport</keyword>
<keyword evidence="1 2" id="KW-0934">Plastid</keyword>
<accession>A0A343WSI3</accession>
<keyword evidence="1" id="KW-1001">Plastid inner membrane</keyword>
<dbReference type="GO" id="GO:0009706">
    <property type="term" value="C:chloroplast inner membrane"/>
    <property type="evidence" value="ECO:0007669"/>
    <property type="project" value="UniProtKB-SubCell"/>
</dbReference>
<feature type="transmembrane region" description="Helical" evidence="1">
    <location>
        <begin position="160"/>
        <end position="181"/>
    </location>
</feature>
<sequence>MNLDIFKLLSIVSIKSASPYILFGVYYGLLATLPIGPSQILCIRSFILGGNISGLAALGGSMLGQLAIFSSIYCSPIYMFMSKPHALTVAAIPYTIMFCLTIKELPNYRTLRPVNSLSDSRVGTLFISSFIFQIINPILLPNPILARLIYLFLFRYSNNLVFLISSFLGWLAGHLLFSYLSKLFLICVERDSPLPFLLVKRAIYTTFSIVFFINALIYLGRAPVPLSTRQFLDESHEKDMSFWELPYYPDLLWWIFKPWPNCFFDPCKSNRGNRFIQNCRFMERSSICKGKTSNYFFDKCLTDGRYRLSFTALPSLSIFDKQLEKSLSLAKSYGFANNCVSNQDWILDKSMRNKVFQRELTDRIGLLDTRVVFSEAMEKKIRLTSESSKRVPHIYDPFINSFRIRIPIPKTFLAEAALDLTTNKWLNPKMEIKSVRNRRDTNKRNLLRDWVYAKNRKWKSARKIPLPWETLPGRTQRVFDFIFKDGIVEYHDRIEEILEKIDTLSKADFTWEKIMNLKARHRALFIIYLKGEKTNGRLTQLFLSSLFLISRQNKIFYTRHDACKLHRIENLDVELARNYKLYFDIDLDATDIDSDTRNRKLRNLGISFPKGKPRLAKLVKRYAKISDFRRKFIKGSMRSRRRKIVIWNIFQDKVHSPFFIRLAEMPISLQLSITKFPSSDFNFKLNDPESTTYLQTEQQLKVGVFSAPKRDLSESKLSRSAIAARLDVGPIHNGRGYMLLFQSKFRKFIKLPIFIVFKSIGRTLLRQESEWNKDWIEWNKEVHINCTFDGEEFSQDQLPGRWLKEGLQIKIVYPFRLKPWYTNETKNRVSRRKKGVRIKLNVSQSSSKRRTSKQKNPSFTYLTALGYQTDVPFGTVQKEPSFWKPVIKRLVRVCKKNFLLRIKQTYQIVDSTFGVSSILEPSLSLLRKLELFFNDKKYLADSASDQDIQIKDFSVNSINNLIKHKLEINETSKNPITNEFVASYDVREPINLSDRKANIYGSNSEAIQVKELSLNNKLEDVTCFKLALFEEESLGPQEMKLKWRVSIEEIIERSALTVSTLCRKINRGLINCYNEITSFCAQFTSIVPKINNIIEETIFFVLGLKSKLKLPQINITQLLSQAYIRDAIWSTGAGGNINLKLFEVDSKETGNSREAVKQTGGWNDSLINYKSKQLQDSTEDLYDYSYNDHSETVTTSSLSEVGVSIKSCVRKMSNSSIQQCFDPNIRRFLENRGLSKKLLDLDTNSWDNWLDRLCRCNIPLPAWHNIAPHKWKVSVDHLNLLDKIEQNSLDVRNLSDIFQQRQYRYSYSIYIPKSSIEERVKNISRRRRYRHLLQNLFDIARDGDIQKLSIWQDAFTEKAHSKSRICKVSKIMTSGMKRSITSQDFGAESFNSKLDLMLWLNSTISGIKQIDEKETAIVDDPFLLDINNIKSGVILYLSHRFQDVWDELCKVASDNRELSKYDLVRWKWKSELEIEKVRNLVTLINMLGSDDQDLAALCFNSGIDSGLLEFYINKMIQVGFFEDLTISSAHRLAILFDDQNLIYKMVNPLLKLRVDSDERVKKRSYINIYKDIYKDIYMSKLPLLAMEGGRKYSELYNIEDLLLPRRRREVRFFRSLLVSKFPELKGRNSDLIVDLGKARRDMKWKPSELNEARRIKRFLWPSHRLEDLACIGRFNFNILNESRFAMLKIRMYPITQN</sequence>
<feature type="transmembrane region" description="Helical" evidence="1">
    <location>
        <begin position="85"/>
        <end position="102"/>
    </location>
</feature>
<proteinExistence type="inferred from homology"/>
<feature type="transmembrane region" description="Helical" evidence="1">
    <location>
        <begin position="20"/>
        <end position="43"/>
    </location>
</feature>
<dbReference type="InterPro" id="IPR008896">
    <property type="entry name" value="TIC214"/>
</dbReference>